<dbReference type="PANTHER" id="PTHR33154:SF33">
    <property type="entry name" value="TRANSCRIPTIONAL REPRESSOR SDPR"/>
    <property type="match status" value="1"/>
</dbReference>
<evidence type="ECO:0000256" key="1">
    <source>
        <dbReference type="ARBA" id="ARBA00023015"/>
    </source>
</evidence>
<dbReference type="KEGG" id="aab:A4R43_00515"/>
<dbReference type="Proteomes" id="UP000250434">
    <property type="component" value="Chromosome"/>
</dbReference>
<evidence type="ECO:0000313" key="6">
    <source>
        <dbReference type="Proteomes" id="UP000250434"/>
    </source>
</evidence>
<keyword evidence="6" id="KW-1185">Reference proteome</keyword>
<dbReference type="RefSeq" id="WP_113690470.1">
    <property type="nucleotide sequence ID" value="NZ_CP015163.1"/>
</dbReference>
<dbReference type="PANTHER" id="PTHR33154">
    <property type="entry name" value="TRANSCRIPTIONAL REGULATOR, ARSR FAMILY"/>
    <property type="match status" value="1"/>
</dbReference>
<keyword evidence="1" id="KW-0805">Transcription regulation</keyword>
<sequence length="161" mass="17990">MTDALHATSPAQLRAFAHPTRHRIWRDLGPDGATISQLANRLRVNKGNIAHHLRVLVEAGLVRKGPTRTVRGGTEQYFVKTARNVRFGPGENGEATHAMLSTIADEIPDDERNLLLHRVVRLTAAQARALHEHLETLVHDLPETPREAEYGVLVGVYRRTH</sequence>
<gene>
    <name evidence="5" type="ORF">A4R43_00515</name>
</gene>
<dbReference type="Gene3D" id="1.10.10.10">
    <property type="entry name" value="Winged helix-like DNA-binding domain superfamily/Winged helix DNA-binding domain"/>
    <property type="match status" value="1"/>
</dbReference>
<dbReference type="OrthoDB" id="7945987at2"/>
<dbReference type="InterPro" id="IPR001845">
    <property type="entry name" value="HTH_ArsR_DNA-bd_dom"/>
</dbReference>
<evidence type="ECO:0000256" key="3">
    <source>
        <dbReference type="ARBA" id="ARBA00023163"/>
    </source>
</evidence>
<keyword evidence="3" id="KW-0804">Transcription</keyword>
<dbReference type="SUPFAM" id="SSF46785">
    <property type="entry name" value="Winged helix' DNA-binding domain"/>
    <property type="match status" value="1"/>
</dbReference>
<dbReference type="GO" id="GO:0003700">
    <property type="term" value="F:DNA-binding transcription factor activity"/>
    <property type="evidence" value="ECO:0007669"/>
    <property type="project" value="InterPro"/>
</dbReference>
<dbReference type="CDD" id="cd00090">
    <property type="entry name" value="HTH_ARSR"/>
    <property type="match status" value="1"/>
</dbReference>
<name>A0A344KZF8_9PSEU</name>
<dbReference type="EMBL" id="CP015163">
    <property type="protein sequence ID" value="AXB41182.1"/>
    <property type="molecule type" value="Genomic_DNA"/>
</dbReference>
<dbReference type="Pfam" id="PF12840">
    <property type="entry name" value="HTH_20"/>
    <property type="match status" value="1"/>
</dbReference>
<reference evidence="5 6" key="1">
    <citation type="submission" date="2016-04" db="EMBL/GenBank/DDBJ databases">
        <title>Complete genome sequence and analysis of deep-sea sediment isolate, Amycolatopsis sp. WP1.</title>
        <authorList>
            <person name="Wang H."/>
            <person name="Chen S."/>
            <person name="Wu Q."/>
        </authorList>
    </citation>
    <scope>NUCLEOTIDE SEQUENCE [LARGE SCALE GENOMIC DNA]</scope>
    <source>
        <strain evidence="5 6">WP1</strain>
    </source>
</reference>
<protein>
    <recommendedName>
        <fullName evidence="4">HTH arsR-type domain-containing protein</fullName>
    </recommendedName>
</protein>
<feature type="domain" description="HTH arsR-type" evidence="4">
    <location>
        <begin position="11"/>
        <end position="105"/>
    </location>
</feature>
<evidence type="ECO:0000313" key="5">
    <source>
        <dbReference type="EMBL" id="AXB41182.1"/>
    </source>
</evidence>
<evidence type="ECO:0000256" key="2">
    <source>
        <dbReference type="ARBA" id="ARBA00023125"/>
    </source>
</evidence>
<accession>A0A344KZF8</accession>
<evidence type="ECO:0000259" key="4">
    <source>
        <dbReference type="SMART" id="SM00418"/>
    </source>
</evidence>
<dbReference type="SMART" id="SM00418">
    <property type="entry name" value="HTH_ARSR"/>
    <property type="match status" value="1"/>
</dbReference>
<keyword evidence="2" id="KW-0238">DNA-binding</keyword>
<dbReference type="InterPro" id="IPR036390">
    <property type="entry name" value="WH_DNA-bd_sf"/>
</dbReference>
<dbReference type="InterPro" id="IPR051081">
    <property type="entry name" value="HTH_MetalResp_TranReg"/>
</dbReference>
<proteinExistence type="predicted"/>
<dbReference type="AlphaFoldDB" id="A0A344KZF8"/>
<dbReference type="GO" id="GO:0003677">
    <property type="term" value="F:DNA binding"/>
    <property type="evidence" value="ECO:0007669"/>
    <property type="project" value="UniProtKB-KW"/>
</dbReference>
<organism evidence="5 6">
    <name type="scientific">Amycolatopsis albispora</name>
    <dbReference type="NCBI Taxonomy" id="1804986"/>
    <lineage>
        <taxon>Bacteria</taxon>
        <taxon>Bacillati</taxon>
        <taxon>Actinomycetota</taxon>
        <taxon>Actinomycetes</taxon>
        <taxon>Pseudonocardiales</taxon>
        <taxon>Pseudonocardiaceae</taxon>
        <taxon>Amycolatopsis</taxon>
    </lineage>
</organism>
<dbReference type="InterPro" id="IPR036388">
    <property type="entry name" value="WH-like_DNA-bd_sf"/>
</dbReference>
<dbReference type="InterPro" id="IPR011991">
    <property type="entry name" value="ArsR-like_HTH"/>
</dbReference>